<sequence length="41" mass="4520">MASLFYGDEWSQLLENGELANRETTDPVPVVKLFTPHADGA</sequence>
<dbReference type="Pfam" id="PF11171">
    <property type="entry name" value="DUF2958"/>
    <property type="match status" value="1"/>
</dbReference>
<reference evidence="1 2" key="1">
    <citation type="journal article" date="2019" name="Syst. Appl. Microbiol.">
        <title>Microvirga tunisiensis sp. nov., a root nodule symbiotic bacterium isolated from Lupinus micranthus and L. luteus grown in Northern Tunisia.</title>
        <authorList>
            <person name="Msaddak A."/>
            <person name="Rejili M."/>
            <person name="Duran D."/>
            <person name="Mars M."/>
            <person name="Palacios J.M."/>
            <person name="Ruiz-Argueso T."/>
            <person name="Rey L."/>
            <person name="Imperial J."/>
        </authorList>
    </citation>
    <scope>NUCLEOTIDE SEQUENCE [LARGE SCALE GENOMIC DNA]</scope>
    <source>
        <strain evidence="1 2">Lmie10</strain>
    </source>
</reference>
<gene>
    <name evidence="1" type="ORF">FS320_22720</name>
</gene>
<proteinExistence type="predicted"/>
<comment type="caution">
    <text evidence="1">The sequence shown here is derived from an EMBL/GenBank/DDBJ whole genome shotgun (WGS) entry which is preliminary data.</text>
</comment>
<evidence type="ECO:0000313" key="1">
    <source>
        <dbReference type="EMBL" id="MPR27902.1"/>
    </source>
</evidence>
<name>A0A5N7MLF0_9HYPH</name>
<protein>
    <submittedName>
        <fullName evidence="1">DUF2958 domain-containing protein</fullName>
    </submittedName>
</protein>
<evidence type="ECO:0000313" key="2">
    <source>
        <dbReference type="Proteomes" id="UP000403266"/>
    </source>
</evidence>
<dbReference type="AlphaFoldDB" id="A0A5N7MLF0"/>
<accession>A0A5N7MLF0</accession>
<organism evidence="1 2">
    <name type="scientific">Microvirga tunisiensis</name>
    <dbReference type="NCBI Taxonomy" id="2108360"/>
    <lineage>
        <taxon>Bacteria</taxon>
        <taxon>Pseudomonadati</taxon>
        <taxon>Pseudomonadota</taxon>
        <taxon>Alphaproteobacteria</taxon>
        <taxon>Hyphomicrobiales</taxon>
        <taxon>Methylobacteriaceae</taxon>
        <taxon>Microvirga</taxon>
    </lineage>
</organism>
<dbReference type="EMBL" id="VOSK01000113">
    <property type="protein sequence ID" value="MPR27902.1"/>
    <property type="molecule type" value="Genomic_DNA"/>
</dbReference>
<dbReference type="InterPro" id="IPR021341">
    <property type="entry name" value="DUF2958"/>
</dbReference>
<dbReference type="Proteomes" id="UP000403266">
    <property type="component" value="Unassembled WGS sequence"/>
</dbReference>
<keyword evidence="2" id="KW-1185">Reference proteome</keyword>